<evidence type="ECO:0000313" key="1">
    <source>
        <dbReference type="EMBL" id="MCQ4770299.1"/>
    </source>
</evidence>
<organism evidence="1 2">
    <name type="scientific">Intestinimonas massiliensis</name>
    <name type="common">ex Afouda et al. 2020</name>
    <dbReference type="NCBI Taxonomy" id="1673721"/>
    <lineage>
        <taxon>Bacteria</taxon>
        <taxon>Bacillati</taxon>
        <taxon>Bacillota</taxon>
        <taxon>Clostridia</taxon>
        <taxon>Eubacteriales</taxon>
        <taxon>Intestinimonas</taxon>
    </lineage>
</organism>
<protein>
    <recommendedName>
        <fullName evidence="3">Ribbon-helix-helix protein CopG domain-containing protein</fullName>
    </recommendedName>
</protein>
<dbReference type="EMBL" id="JANFYS010000013">
    <property type="protein sequence ID" value="MCQ4770299.1"/>
    <property type="molecule type" value="Genomic_DNA"/>
</dbReference>
<reference evidence="1" key="1">
    <citation type="submission" date="2022-06" db="EMBL/GenBank/DDBJ databases">
        <title>Isolation of gut microbiota from human fecal samples.</title>
        <authorList>
            <person name="Pamer E.G."/>
            <person name="Barat B."/>
            <person name="Waligurski E."/>
            <person name="Medina S."/>
            <person name="Paddock L."/>
            <person name="Mostad J."/>
        </authorList>
    </citation>
    <scope>NUCLEOTIDE SEQUENCE</scope>
    <source>
        <strain evidence="1">DFI.9.91</strain>
    </source>
</reference>
<proteinExistence type="predicted"/>
<accession>A0AAW5JSC5</accession>
<evidence type="ECO:0000313" key="2">
    <source>
        <dbReference type="Proteomes" id="UP001204562"/>
    </source>
</evidence>
<evidence type="ECO:0008006" key="3">
    <source>
        <dbReference type="Google" id="ProtNLM"/>
    </source>
</evidence>
<dbReference type="Proteomes" id="UP001204562">
    <property type="component" value="Unassembled WGS sequence"/>
</dbReference>
<dbReference type="AlphaFoldDB" id="A0AAW5JSC5"/>
<gene>
    <name evidence="1" type="ORF">NE579_07465</name>
</gene>
<dbReference type="RefSeq" id="WP_256303790.1">
    <property type="nucleotide sequence ID" value="NZ_JANFYS010000013.1"/>
</dbReference>
<name>A0AAW5JSC5_9FIRM</name>
<comment type="caution">
    <text evidence="1">The sequence shown here is derived from an EMBL/GenBank/DDBJ whole genome shotgun (WGS) entry which is preliminary data.</text>
</comment>
<sequence length="134" mass="15699">MSFENKKKFALWARPETLEKVEEVYREDNCQSKSEFIEKAVDFYYGFLTSDNYKTFLPNVVTSTLKSIVAESDNRQNRMLFKLAVEIAIMENLIALQQDIDPLSLERLRGECVQEVKRLNGSFRFEDAAEWQRG</sequence>